<name>A0ABU8J4Y3_9BURK</name>
<evidence type="ECO:0000313" key="2">
    <source>
        <dbReference type="Proteomes" id="UP001386437"/>
    </source>
</evidence>
<organism evidence="1 2">
    <name type="scientific">Paraburkholderia bengalensis</name>
    <dbReference type="NCBI Taxonomy" id="2747562"/>
    <lineage>
        <taxon>Bacteria</taxon>
        <taxon>Pseudomonadati</taxon>
        <taxon>Pseudomonadota</taxon>
        <taxon>Betaproteobacteria</taxon>
        <taxon>Burkholderiales</taxon>
        <taxon>Burkholderiaceae</taxon>
        <taxon>Paraburkholderia</taxon>
    </lineage>
</organism>
<keyword evidence="2" id="KW-1185">Reference proteome</keyword>
<evidence type="ECO:0008006" key="3">
    <source>
        <dbReference type="Google" id="ProtNLM"/>
    </source>
</evidence>
<proteinExistence type="predicted"/>
<dbReference type="Proteomes" id="UP001386437">
    <property type="component" value="Unassembled WGS sequence"/>
</dbReference>
<accession>A0ABU8J4Y3</accession>
<protein>
    <recommendedName>
        <fullName evidence="3">Tip attachment protein J domain-containing protein</fullName>
    </recommendedName>
</protein>
<gene>
    <name evidence="1" type="ORF">H3V53_38300</name>
</gene>
<dbReference type="RefSeq" id="WP_336602355.1">
    <property type="nucleotide sequence ID" value="NZ_JACFYJ010000129.1"/>
</dbReference>
<reference evidence="1 2" key="1">
    <citation type="journal article" date="2022" name="Arch. Microbiol.">
        <title>Paraburkholderia bengalensis sp. nov. isolated from roots of Oryza sativa, IR64.</title>
        <authorList>
            <person name="Nag P."/>
            <person name="Mondal N."/>
            <person name="Sarkar J."/>
            <person name="Das S."/>
        </authorList>
    </citation>
    <scope>NUCLEOTIDE SEQUENCE [LARGE SCALE GENOMIC DNA]</scope>
    <source>
        <strain evidence="1 2">IR64_4_BI</strain>
    </source>
</reference>
<evidence type="ECO:0000313" key="1">
    <source>
        <dbReference type="EMBL" id="MEI6002745.1"/>
    </source>
</evidence>
<comment type="caution">
    <text evidence="1">The sequence shown here is derived from an EMBL/GenBank/DDBJ whole genome shotgun (WGS) entry which is preliminary data.</text>
</comment>
<dbReference type="EMBL" id="JACFYJ010000129">
    <property type="protein sequence ID" value="MEI6002745.1"/>
    <property type="molecule type" value="Genomic_DNA"/>
</dbReference>
<sequence length="244" mass="25864">MRCDERRQQRGELLQQIALDAGLTAADISAADVTALNALTAAPCGIWADGEVTSLSLMDAIAGSIGAFYAFDRFGVLRMGRVSAPAGPPAVTFDDVVIQALSIAEAGIPVWQVTLNYAKNWTVQSQPAGSVSVDRRTWLSQDTRSQVAKDATVQTAWPSATDQTFDTVLVNAADATAEASRRLALLSRRMLMSIDIDLSQLGTLDLGSVVGFAYPRYGLSSKLMTVVGVDAGADTHLATLTLWG</sequence>